<dbReference type="Pfam" id="PF13816">
    <property type="entry name" value="Dehydratase_hem"/>
    <property type="match status" value="1"/>
</dbReference>
<evidence type="ECO:0000256" key="4">
    <source>
        <dbReference type="ARBA" id="ARBA00023004"/>
    </source>
</evidence>
<dbReference type="GO" id="GO:0016829">
    <property type="term" value="F:lyase activity"/>
    <property type="evidence" value="ECO:0007669"/>
    <property type="project" value="UniProtKB-KW"/>
</dbReference>
<protein>
    <recommendedName>
        <fullName evidence="8">Phenylacetaldoxime dehydratase</fullName>
    </recommendedName>
</protein>
<name>A0A4S3JKW1_9EURO</name>
<keyword evidence="7" id="KW-1185">Reference proteome</keyword>
<dbReference type="InterPro" id="IPR025702">
    <property type="entry name" value="OXD"/>
</dbReference>
<gene>
    <name evidence="6" type="ORF">EYZ11_004485</name>
</gene>
<dbReference type="EMBL" id="SOSA01000131">
    <property type="protein sequence ID" value="THC96025.1"/>
    <property type="molecule type" value="Genomic_DNA"/>
</dbReference>
<keyword evidence="5" id="KW-0456">Lyase</keyword>
<keyword evidence="4" id="KW-0408">Iron</keyword>
<comment type="cofactor">
    <cofactor evidence="1">
        <name>heme b</name>
        <dbReference type="ChEBI" id="CHEBI:60344"/>
    </cofactor>
</comment>
<proteinExistence type="predicted"/>
<dbReference type="VEuPathDB" id="FungiDB:EYZ11_004485"/>
<dbReference type="Proteomes" id="UP000308092">
    <property type="component" value="Unassembled WGS sequence"/>
</dbReference>
<evidence type="ECO:0000313" key="7">
    <source>
        <dbReference type="Proteomes" id="UP000308092"/>
    </source>
</evidence>
<comment type="caution">
    <text evidence="6">The sequence shown here is derived from an EMBL/GenBank/DDBJ whole genome shotgun (WGS) entry which is preliminary data.</text>
</comment>
<accession>A0A4S3JKW1</accession>
<evidence type="ECO:0000256" key="1">
    <source>
        <dbReference type="ARBA" id="ARBA00001970"/>
    </source>
</evidence>
<keyword evidence="2" id="KW-0349">Heme</keyword>
<keyword evidence="3" id="KW-0479">Metal-binding</keyword>
<organism evidence="6 7">
    <name type="scientific">Aspergillus tanneri</name>
    <dbReference type="NCBI Taxonomy" id="1220188"/>
    <lineage>
        <taxon>Eukaryota</taxon>
        <taxon>Fungi</taxon>
        <taxon>Dikarya</taxon>
        <taxon>Ascomycota</taxon>
        <taxon>Pezizomycotina</taxon>
        <taxon>Eurotiomycetes</taxon>
        <taxon>Eurotiomycetidae</taxon>
        <taxon>Eurotiales</taxon>
        <taxon>Aspergillaceae</taxon>
        <taxon>Aspergillus</taxon>
        <taxon>Aspergillus subgen. Circumdati</taxon>
    </lineage>
</organism>
<evidence type="ECO:0000256" key="5">
    <source>
        <dbReference type="ARBA" id="ARBA00023239"/>
    </source>
</evidence>
<evidence type="ECO:0000313" key="6">
    <source>
        <dbReference type="EMBL" id="THC96025.1"/>
    </source>
</evidence>
<dbReference type="GO" id="GO:0046872">
    <property type="term" value="F:metal ion binding"/>
    <property type="evidence" value="ECO:0007669"/>
    <property type="project" value="UniProtKB-KW"/>
</dbReference>
<evidence type="ECO:0000256" key="2">
    <source>
        <dbReference type="ARBA" id="ARBA00022617"/>
    </source>
</evidence>
<dbReference type="AlphaFoldDB" id="A0A4S3JKW1"/>
<evidence type="ECO:0000256" key="3">
    <source>
        <dbReference type="ARBA" id="ARBA00022723"/>
    </source>
</evidence>
<sequence length="360" mass="41284">MNGSARIFPLRRPNNHKPPIPRWYARFPSGLDKVFTAYIGVQRHYGLDDGFNQCAKAIETWLYENRGTTPSSIERFRVIDGDDAPKSLVFVCYWDDERKYDEGIRKLNLRHLYRQLDTQKQQSVGLWCERFTSDISRLETNYTGLDYLPGLARIPGTSTVDHTYTAYWGAARDRIPDSAFDLFEQEKDSVTAVPPDPVPSSLGKYLIGTNYHNMVHIRSGQFWKNCDEDEKRSYEEGLEPTLREGLSYLWKNPVDSGSMGLRYLLNVPSSSSQSEKTYESCVTGFFRSLADLETWAKRHSSHLAIYTGAIKHAKNFGDKRKFRTWHEVSVLRSGSGQFEYLNCLPETGVIKRISLTSVSD</sequence>
<reference evidence="6 7" key="1">
    <citation type="submission" date="2019-03" db="EMBL/GenBank/DDBJ databases">
        <title>The genome sequence of a newly discovered highly antifungal drug resistant Aspergillus species, Aspergillus tanneri NIH 1004.</title>
        <authorList>
            <person name="Mounaud S."/>
            <person name="Singh I."/>
            <person name="Joardar V."/>
            <person name="Pakala S."/>
            <person name="Pakala S."/>
            <person name="Venepally P."/>
            <person name="Hoover J."/>
            <person name="Nierman W."/>
            <person name="Chung J."/>
            <person name="Losada L."/>
        </authorList>
    </citation>
    <scope>NUCLEOTIDE SEQUENCE [LARGE SCALE GENOMIC DNA]</scope>
    <source>
        <strain evidence="6 7">NIH1004</strain>
    </source>
</reference>
<evidence type="ECO:0008006" key="8">
    <source>
        <dbReference type="Google" id="ProtNLM"/>
    </source>
</evidence>